<proteinExistence type="predicted"/>
<reference evidence="1" key="1">
    <citation type="submission" date="2018-05" db="EMBL/GenBank/DDBJ databases">
        <authorList>
            <person name="Lanie J.A."/>
            <person name="Ng W.-L."/>
            <person name="Kazmierczak K.M."/>
            <person name="Andrzejewski T.M."/>
            <person name="Davidsen T.M."/>
            <person name="Wayne K.J."/>
            <person name="Tettelin H."/>
            <person name="Glass J.I."/>
            <person name="Rusch D."/>
            <person name="Podicherti R."/>
            <person name="Tsui H.-C.T."/>
            <person name="Winkler M.E."/>
        </authorList>
    </citation>
    <scope>NUCLEOTIDE SEQUENCE</scope>
</reference>
<dbReference type="AlphaFoldDB" id="A0A383DL85"/>
<gene>
    <name evidence="1" type="ORF">METZ01_LOCUS497917</name>
</gene>
<sequence length="34" mass="3911">QKRANTIYSLIEIKTQLIKISKEIQEGGIDFSMN</sequence>
<protein>
    <submittedName>
        <fullName evidence="1">Uncharacterized protein</fullName>
    </submittedName>
</protein>
<feature type="non-terminal residue" evidence="1">
    <location>
        <position position="1"/>
    </location>
</feature>
<dbReference type="EMBL" id="UINC01218156">
    <property type="protein sequence ID" value="SVE45063.1"/>
    <property type="molecule type" value="Genomic_DNA"/>
</dbReference>
<accession>A0A383DL85</accession>
<name>A0A383DL85_9ZZZZ</name>
<organism evidence="1">
    <name type="scientific">marine metagenome</name>
    <dbReference type="NCBI Taxonomy" id="408172"/>
    <lineage>
        <taxon>unclassified sequences</taxon>
        <taxon>metagenomes</taxon>
        <taxon>ecological metagenomes</taxon>
    </lineage>
</organism>
<evidence type="ECO:0000313" key="1">
    <source>
        <dbReference type="EMBL" id="SVE45063.1"/>
    </source>
</evidence>